<keyword evidence="4" id="KW-1185">Reference proteome</keyword>
<name>A0A510USX5_9CELL</name>
<dbReference type="AlphaFoldDB" id="A0A510USX5"/>
<dbReference type="NCBIfam" id="TIGR03988">
    <property type="entry name" value="antisig_RsrA"/>
    <property type="match status" value="1"/>
</dbReference>
<evidence type="ECO:0000313" key="3">
    <source>
        <dbReference type="EMBL" id="GEK16551.1"/>
    </source>
</evidence>
<evidence type="ECO:0000259" key="2">
    <source>
        <dbReference type="Pfam" id="PF13490"/>
    </source>
</evidence>
<feature type="region of interest" description="Disordered" evidence="1">
    <location>
        <begin position="1"/>
        <end position="20"/>
    </location>
</feature>
<feature type="domain" description="Putative zinc-finger" evidence="2">
    <location>
        <begin position="27"/>
        <end position="60"/>
    </location>
</feature>
<dbReference type="InterPro" id="IPR027383">
    <property type="entry name" value="Znf_put"/>
</dbReference>
<dbReference type="RefSeq" id="WP_146804841.1">
    <property type="nucleotide sequence ID" value="NZ_BJUA01000001.1"/>
</dbReference>
<gene>
    <name evidence="3" type="ORF">CPE01_02840</name>
</gene>
<sequence>MNESDTLREDAWEEPAATRRSTAGCDCDEAVAELWAYLDSELEPLEAERVKAHLEGCDGCLGEQEVELVVKKLVKRCWEKDEGAPADLRAKIHATLTSISITETVRITES</sequence>
<proteinExistence type="predicted"/>
<dbReference type="EMBL" id="BJUA01000001">
    <property type="protein sequence ID" value="GEK16551.1"/>
    <property type="molecule type" value="Genomic_DNA"/>
</dbReference>
<accession>A0A510USX5</accession>
<protein>
    <recommendedName>
        <fullName evidence="2">Putative zinc-finger domain-containing protein</fullName>
    </recommendedName>
</protein>
<evidence type="ECO:0000256" key="1">
    <source>
        <dbReference type="SAM" id="MobiDB-lite"/>
    </source>
</evidence>
<dbReference type="InterPro" id="IPR024020">
    <property type="entry name" value="Anit_sigma_mycothiol_RsrA"/>
</dbReference>
<feature type="compositionally biased region" description="Basic and acidic residues" evidence="1">
    <location>
        <begin position="1"/>
        <end position="10"/>
    </location>
</feature>
<dbReference type="OrthoDB" id="3267840at2"/>
<evidence type="ECO:0000313" key="4">
    <source>
        <dbReference type="Proteomes" id="UP000321386"/>
    </source>
</evidence>
<comment type="caution">
    <text evidence="3">The sequence shown here is derived from an EMBL/GenBank/DDBJ whole genome shotgun (WGS) entry which is preliminary data.</text>
</comment>
<dbReference type="Pfam" id="PF13490">
    <property type="entry name" value="zf-HC2"/>
    <property type="match status" value="1"/>
</dbReference>
<organism evidence="3 4">
    <name type="scientific">Cellulomonas persica</name>
    <dbReference type="NCBI Taxonomy" id="76861"/>
    <lineage>
        <taxon>Bacteria</taxon>
        <taxon>Bacillati</taxon>
        <taxon>Actinomycetota</taxon>
        <taxon>Actinomycetes</taxon>
        <taxon>Micrococcales</taxon>
        <taxon>Cellulomonadaceae</taxon>
        <taxon>Cellulomonas</taxon>
    </lineage>
</organism>
<reference evidence="3 4" key="1">
    <citation type="submission" date="2019-07" db="EMBL/GenBank/DDBJ databases">
        <title>Whole genome shotgun sequence of Cellulomonas persica NBRC 101101.</title>
        <authorList>
            <person name="Hosoyama A."/>
            <person name="Uohara A."/>
            <person name="Ohji S."/>
            <person name="Ichikawa N."/>
        </authorList>
    </citation>
    <scope>NUCLEOTIDE SEQUENCE [LARGE SCALE GENOMIC DNA]</scope>
    <source>
        <strain evidence="3 4">NBRC 101101</strain>
    </source>
</reference>
<dbReference type="Proteomes" id="UP000321386">
    <property type="component" value="Unassembled WGS sequence"/>
</dbReference>